<evidence type="ECO:0000256" key="5">
    <source>
        <dbReference type="SAM" id="Phobius"/>
    </source>
</evidence>
<gene>
    <name evidence="7" type="ORF">EVA68_05060</name>
</gene>
<comment type="caution">
    <text evidence="7">The sequence shown here is derived from an EMBL/GenBank/DDBJ whole genome shotgun (WGS) entry which is preliminary data.</text>
</comment>
<accession>A0A520S140</accession>
<dbReference type="PROSITE" id="PS50929">
    <property type="entry name" value="ABC_TM1F"/>
    <property type="match status" value="1"/>
</dbReference>
<evidence type="ECO:0000313" key="8">
    <source>
        <dbReference type="Proteomes" id="UP000316199"/>
    </source>
</evidence>
<evidence type="ECO:0000259" key="6">
    <source>
        <dbReference type="PROSITE" id="PS50929"/>
    </source>
</evidence>
<keyword evidence="3 5" id="KW-1133">Transmembrane helix</keyword>
<dbReference type="EMBL" id="SHAG01000016">
    <property type="protein sequence ID" value="RZO76193.1"/>
    <property type="molecule type" value="Genomic_DNA"/>
</dbReference>
<protein>
    <recommendedName>
        <fullName evidence="6">ABC transmembrane type-1 domain-containing protein</fullName>
    </recommendedName>
</protein>
<feature type="non-terminal residue" evidence="7">
    <location>
        <position position="203"/>
    </location>
</feature>
<reference evidence="7 8" key="1">
    <citation type="submission" date="2019-02" db="EMBL/GenBank/DDBJ databases">
        <title>Prokaryotic population dynamics and viral predation in marine succession experiment using metagenomics: the confinement effect.</title>
        <authorList>
            <person name="Haro-Moreno J.M."/>
            <person name="Rodriguez-Valera F."/>
            <person name="Lopez-Perez M."/>
        </authorList>
    </citation>
    <scope>NUCLEOTIDE SEQUENCE [LARGE SCALE GENOMIC DNA]</scope>
    <source>
        <strain evidence="7">MED-G157</strain>
    </source>
</reference>
<feature type="domain" description="ABC transmembrane type-1" evidence="6">
    <location>
        <begin position="50"/>
        <end position="203"/>
    </location>
</feature>
<feature type="transmembrane region" description="Helical" evidence="5">
    <location>
        <begin position="44"/>
        <end position="66"/>
    </location>
</feature>
<dbReference type="Proteomes" id="UP000316199">
    <property type="component" value="Unassembled WGS sequence"/>
</dbReference>
<name>A0A520S140_9GAMM</name>
<evidence type="ECO:0000313" key="7">
    <source>
        <dbReference type="EMBL" id="RZO76193.1"/>
    </source>
</evidence>
<dbReference type="SUPFAM" id="SSF90123">
    <property type="entry name" value="ABC transporter transmembrane region"/>
    <property type="match status" value="1"/>
</dbReference>
<dbReference type="InterPro" id="IPR011527">
    <property type="entry name" value="ABC1_TM_dom"/>
</dbReference>
<evidence type="ECO:0000256" key="1">
    <source>
        <dbReference type="ARBA" id="ARBA00004651"/>
    </source>
</evidence>
<sequence>MSELQGTGNNQKFDDRVDINAEISSLEALVLMGRSFRLLRDVKMLFAVKFLLGTIAIFPILLVPWLGKIIIDQVLLQKPFGETEVAFPPFMDPLLAIYAPMAPIEIMGSIVLLLAVLITLFGVIGGGAGVRMNFTQGQDNATQSEAALSSGGSTAGGLLGISEMMITIKLTQNIANRLRTQLLERLTRLSMQTLDDHRIGDSI</sequence>
<organism evidence="7 8">
    <name type="scientific">OM182 bacterium</name>
    <dbReference type="NCBI Taxonomy" id="2510334"/>
    <lineage>
        <taxon>Bacteria</taxon>
        <taxon>Pseudomonadati</taxon>
        <taxon>Pseudomonadota</taxon>
        <taxon>Gammaproteobacteria</taxon>
        <taxon>OMG group</taxon>
        <taxon>OM182 clade</taxon>
    </lineage>
</organism>
<keyword evidence="2 5" id="KW-0812">Transmembrane</keyword>
<proteinExistence type="predicted"/>
<dbReference type="GO" id="GO:0005524">
    <property type="term" value="F:ATP binding"/>
    <property type="evidence" value="ECO:0007669"/>
    <property type="project" value="InterPro"/>
</dbReference>
<evidence type="ECO:0000256" key="2">
    <source>
        <dbReference type="ARBA" id="ARBA00022692"/>
    </source>
</evidence>
<keyword evidence="4 5" id="KW-0472">Membrane</keyword>
<feature type="transmembrane region" description="Helical" evidence="5">
    <location>
        <begin position="97"/>
        <end position="124"/>
    </location>
</feature>
<dbReference type="Gene3D" id="1.20.1560.10">
    <property type="entry name" value="ABC transporter type 1, transmembrane domain"/>
    <property type="match status" value="1"/>
</dbReference>
<dbReference type="AlphaFoldDB" id="A0A520S140"/>
<comment type="subcellular location">
    <subcellularLocation>
        <location evidence="1">Cell membrane</location>
        <topology evidence="1">Multi-pass membrane protein</topology>
    </subcellularLocation>
</comment>
<evidence type="ECO:0000256" key="3">
    <source>
        <dbReference type="ARBA" id="ARBA00022989"/>
    </source>
</evidence>
<evidence type="ECO:0000256" key="4">
    <source>
        <dbReference type="ARBA" id="ARBA00023136"/>
    </source>
</evidence>
<dbReference type="GO" id="GO:0140359">
    <property type="term" value="F:ABC-type transporter activity"/>
    <property type="evidence" value="ECO:0007669"/>
    <property type="project" value="InterPro"/>
</dbReference>
<dbReference type="GO" id="GO:0005886">
    <property type="term" value="C:plasma membrane"/>
    <property type="evidence" value="ECO:0007669"/>
    <property type="project" value="UniProtKB-SubCell"/>
</dbReference>
<dbReference type="InterPro" id="IPR036640">
    <property type="entry name" value="ABC1_TM_sf"/>
</dbReference>